<accession>A0A4Q0VZD3</accession>
<dbReference type="RefSeq" id="WP_129076305.1">
    <property type="nucleotide sequence ID" value="NZ_QOUX01000001.1"/>
</dbReference>
<dbReference type="OrthoDB" id="2369695at2"/>
<protein>
    <submittedName>
        <fullName evidence="1">Uncharacterized protein</fullName>
    </submittedName>
</protein>
<organism evidence="1 2">
    <name type="scientific">Anaerobacillus alkaliphilus</name>
    <dbReference type="NCBI Taxonomy" id="1548597"/>
    <lineage>
        <taxon>Bacteria</taxon>
        <taxon>Bacillati</taxon>
        <taxon>Bacillota</taxon>
        <taxon>Bacilli</taxon>
        <taxon>Bacillales</taxon>
        <taxon>Bacillaceae</taxon>
        <taxon>Anaerobacillus</taxon>
    </lineage>
</organism>
<reference evidence="1 2" key="1">
    <citation type="journal article" date="2019" name="Int. J. Syst. Evol. Microbiol.">
        <title>Anaerobacillus alkaliphilus sp. nov., a novel alkaliphilic and moderately halophilic bacterium.</title>
        <authorList>
            <person name="Borsodi A.K."/>
            <person name="Aszalos J.M."/>
            <person name="Bihari P."/>
            <person name="Nagy I."/>
            <person name="Schumann P."/>
            <person name="Sproer C."/>
            <person name="Kovacs A.L."/>
            <person name="Boka K."/>
            <person name="Dobosy P."/>
            <person name="Ovari M."/>
            <person name="Szili-Kovacs T."/>
            <person name="Toth E."/>
        </authorList>
    </citation>
    <scope>NUCLEOTIDE SEQUENCE [LARGE SCALE GENOMIC DNA]</scope>
    <source>
        <strain evidence="1 2">B16-10</strain>
    </source>
</reference>
<dbReference type="EMBL" id="QOUX01000001">
    <property type="protein sequence ID" value="RXJ03961.1"/>
    <property type="molecule type" value="Genomic_DNA"/>
</dbReference>
<gene>
    <name evidence="1" type="ORF">DS745_00800</name>
</gene>
<comment type="caution">
    <text evidence="1">The sequence shown here is derived from an EMBL/GenBank/DDBJ whole genome shotgun (WGS) entry which is preliminary data.</text>
</comment>
<sequence>MNLMDVLLFQDRSELRKLLKESDRSLNINSKRELVEVLYPRLANFDDLKERYQQLSNDAKKVILHLCYDKKMFISKEELNGFVPKRKGNEFHELINELATNGLLFVFKQGNYVVPIQVKNELIRCIQIEIKDNSFILPSSTSDQKEITIVTDIFAFVDFIMDKPLTLTKSGAMYKKDFQALMNVFSYKESLPNDQWRFGYGRRFSLYPDRFSLIYDFCFSNGWLKETADTLTIHTSVEELFEMRINELMQSIVTYWHKLYRRPFPSVRLLYLLLFNSLVEGEAVEEDYLLSAFAPFVNEYYFDTKEDVITKRFLQMLVYLDVVSKVELEHFTGYTIGPSHRFLK</sequence>
<evidence type="ECO:0000313" key="2">
    <source>
        <dbReference type="Proteomes" id="UP000290649"/>
    </source>
</evidence>
<proteinExistence type="predicted"/>
<dbReference type="AlphaFoldDB" id="A0A4Q0VZD3"/>
<keyword evidence="2" id="KW-1185">Reference proteome</keyword>
<evidence type="ECO:0000313" key="1">
    <source>
        <dbReference type="EMBL" id="RXJ03961.1"/>
    </source>
</evidence>
<dbReference type="Proteomes" id="UP000290649">
    <property type="component" value="Unassembled WGS sequence"/>
</dbReference>
<name>A0A4Q0VZD3_9BACI</name>